<keyword evidence="4" id="KW-0233">DNA recombination</keyword>
<dbReference type="PANTHER" id="PTHR30563">
    <property type="entry name" value="DNA RECOMBINATION PROTEIN RMUC"/>
    <property type="match status" value="1"/>
</dbReference>
<keyword evidence="3 5" id="KW-0175">Coiled coil</keyword>
<keyword evidence="7" id="KW-1185">Reference proteome</keyword>
<dbReference type="RefSeq" id="WP_021589860.1">
    <property type="nucleotide sequence ID" value="NZ_AWEY01000029.1"/>
</dbReference>
<name>U2P5Q7_9BACT</name>
<reference evidence="6 7" key="1">
    <citation type="submission" date="2013-08" db="EMBL/GenBank/DDBJ databases">
        <authorList>
            <person name="Durkin A.S."/>
            <person name="Haft D.R."/>
            <person name="McCorrison J."/>
            <person name="Torralba M."/>
            <person name="Gillis M."/>
            <person name="Haft D.H."/>
            <person name="Methe B."/>
            <person name="Sutton G."/>
            <person name="Nelson K.E."/>
        </authorList>
    </citation>
    <scope>NUCLEOTIDE SEQUENCE [LARGE SCALE GENOMIC DNA]</scope>
    <source>
        <strain evidence="6 7">F0067</strain>
    </source>
</reference>
<protein>
    <submittedName>
        <fullName evidence="6">RmuC domain protein</fullName>
    </submittedName>
</protein>
<evidence type="ECO:0000313" key="7">
    <source>
        <dbReference type="Proteomes" id="UP000016648"/>
    </source>
</evidence>
<dbReference type="EMBL" id="AWEY01000029">
    <property type="protein sequence ID" value="ERK39044.1"/>
    <property type="molecule type" value="Genomic_DNA"/>
</dbReference>
<dbReference type="InterPro" id="IPR003798">
    <property type="entry name" value="DNA_recombination_RmuC"/>
</dbReference>
<dbReference type="PANTHER" id="PTHR30563:SF0">
    <property type="entry name" value="DNA RECOMBINATION PROTEIN RMUC"/>
    <property type="match status" value="1"/>
</dbReference>
<accession>U2P5Q7</accession>
<gene>
    <name evidence="6" type="ORF">HMPREF9135_1239</name>
</gene>
<proteinExistence type="inferred from homology"/>
<dbReference type="PATRIC" id="fig|1115809.3.peg.1622"/>
<evidence type="ECO:0000256" key="3">
    <source>
        <dbReference type="ARBA" id="ARBA00023054"/>
    </source>
</evidence>
<evidence type="ECO:0000256" key="4">
    <source>
        <dbReference type="ARBA" id="ARBA00023172"/>
    </source>
</evidence>
<evidence type="ECO:0000256" key="5">
    <source>
        <dbReference type="SAM" id="Coils"/>
    </source>
</evidence>
<evidence type="ECO:0000256" key="1">
    <source>
        <dbReference type="ARBA" id="ARBA00003416"/>
    </source>
</evidence>
<sequence length="443" mass="51362">MEILISLLCLPAGLAVGYLLCQSKWQKTLSALQSQRDVLQSKLADSTRQTEELRADFETQKQELKTNHERQLADLRQAQREQLEQQLKLIREQMNSASEKILKERAEELSENNKQQLSSILNPLHENIRQMKEAVEKSDRQQNESMTRLDQSIKENLKQAREVGERADKLASALTSENKTQGNFGELRLKQVLESMGLEEGLQFEEQATMKDEQGNTIYEEDGHRLIPDVILHFPDNRDVIIDSKMSFKAFEDYHNADTDLEREDALRRHILSVRNHVNELSRKNYSKYIRDGRHRIDFVMMYVFSEGALQLALAREPGLWKEAYDKGVVMAGSQNLYMMLRVLEMTWKQVRQVENQQEIMKTANTVIDRVQLFYERFLKVDEQLRKTQDAFDDVKRTTQSSGQSIVTAARQLIAFGGEENPKRKVRIAQDNAATQQSLEKAE</sequence>
<comment type="similarity">
    <text evidence="2">Belongs to the RmuC family.</text>
</comment>
<comment type="caution">
    <text evidence="6">The sequence shown here is derived from an EMBL/GenBank/DDBJ whole genome shotgun (WGS) entry which is preliminary data.</text>
</comment>
<dbReference type="AlphaFoldDB" id="U2P5Q7"/>
<comment type="function">
    <text evidence="1">Involved in DNA recombination.</text>
</comment>
<dbReference type="GO" id="GO:0006310">
    <property type="term" value="P:DNA recombination"/>
    <property type="evidence" value="ECO:0007669"/>
    <property type="project" value="UniProtKB-KW"/>
</dbReference>
<feature type="coiled-coil region" evidence="5">
    <location>
        <begin position="29"/>
        <end position="144"/>
    </location>
</feature>
<evidence type="ECO:0000313" key="6">
    <source>
        <dbReference type="EMBL" id="ERK39044.1"/>
    </source>
</evidence>
<dbReference type="Proteomes" id="UP000016648">
    <property type="component" value="Unassembled WGS sequence"/>
</dbReference>
<evidence type="ECO:0000256" key="2">
    <source>
        <dbReference type="ARBA" id="ARBA00009840"/>
    </source>
</evidence>
<organism evidence="6 7">
    <name type="scientific">Segatella baroniae F0067</name>
    <dbReference type="NCBI Taxonomy" id="1115809"/>
    <lineage>
        <taxon>Bacteria</taxon>
        <taxon>Pseudomonadati</taxon>
        <taxon>Bacteroidota</taxon>
        <taxon>Bacteroidia</taxon>
        <taxon>Bacteroidales</taxon>
        <taxon>Prevotellaceae</taxon>
        <taxon>Segatella</taxon>
    </lineage>
</organism>
<dbReference type="Pfam" id="PF02646">
    <property type="entry name" value="RmuC"/>
    <property type="match status" value="1"/>
</dbReference>